<name>X0YWY3_9ZZZZ</name>
<dbReference type="AlphaFoldDB" id="X0YWY3"/>
<proteinExistence type="predicted"/>
<sequence>MGKDIIQLEKKNEKIVIGLMSGTSVDGIDAAL</sequence>
<organism evidence="1">
    <name type="scientific">marine sediment metagenome</name>
    <dbReference type="NCBI Taxonomy" id="412755"/>
    <lineage>
        <taxon>unclassified sequences</taxon>
        <taxon>metagenomes</taxon>
        <taxon>ecological metagenomes</taxon>
    </lineage>
</organism>
<reference evidence="1" key="1">
    <citation type="journal article" date="2014" name="Front. Microbiol.">
        <title>High frequency of phylogenetically diverse reductive dehalogenase-homologous genes in deep subseafloor sedimentary metagenomes.</title>
        <authorList>
            <person name="Kawai M."/>
            <person name="Futagami T."/>
            <person name="Toyoda A."/>
            <person name="Takaki Y."/>
            <person name="Nishi S."/>
            <person name="Hori S."/>
            <person name="Arai W."/>
            <person name="Tsubouchi T."/>
            <person name="Morono Y."/>
            <person name="Uchiyama I."/>
            <person name="Ito T."/>
            <person name="Fujiyama A."/>
            <person name="Inagaki F."/>
            <person name="Takami H."/>
        </authorList>
    </citation>
    <scope>NUCLEOTIDE SEQUENCE</scope>
    <source>
        <strain evidence="1">Expedition CK06-06</strain>
    </source>
</reference>
<dbReference type="EMBL" id="BARS01051002">
    <property type="protein sequence ID" value="GAG52803.1"/>
    <property type="molecule type" value="Genomic_DNA"/>
</dbReference>
<gene>
    <name evidence="1" type="ORF">S01H1_76036</name>
</gene>
<evidence type="ECO:0008006" key="2">
    <source>
        <dbReference type="Google" id="ProtNLM"/>
    </source>
</evidence>
<protein>
    <recommendedName>
        <fullName evidence="2">Anhydro-N-acetylmuramic acid kinase</fullName>
    </recommendedName>
</protein>
<dbReference type="Gene3D" id="3.30.420.40">
    <property type="match status" value="1"/>
</dbReference>
<feature type="non-terminal residue" evidence="1">
    <location>
        <position position="32"/>
    </location>
</feature>
<accession>X0YWY3</accession>
<comment type="caution">
    <text evidence="1">The sequence shown here is derived from an EMBL/GenBank/DDBJ whole genome shotgun (WGS) entry which is preliminary data.</text>
</comment>
<evidence type="ECO:0000313" key="1">
    <source>
        <dbReference type="EMBL" id="GAG52803.1"/>
    </source>
</evidence>